<accession>A0ABY4HCH8</accession>
<keyword evidence="3" id="KW-1185">Reference proteome</keyword>
<evidence type="ECO:0000313" key="2">
    <source>
        <dbReference type="EMBL" id="UOR12103.1"/>
    </source>
</evidence>
<evidence type="ECO:0000256" key="1">
    <source>
        <dbReference type="SAM" id="Phobius"/>
    </source>
</evidence>
<protein>
    <recommendedName>
        <fullName evidence="4">TMhelix containing protein</fullName>
    </recommendedName>
</protein>
<organism evidence="2 3">
    <name type="scientific">Halobacillus amylolyticus</name>
    <dbReference type="NCBI Taxonomy" id="2932259"/>
    <lineage>
        <taxon>Bacteria</taxon>
        <taxon>Bacillati</taxon>
        <taxon>Bacillota</taxon>
        <taxon>Bacilli</taxon>
        <taxon>Bacillales</taxon>
        <taxon>Bacillaceae</taxon>
        <taxon>Halobacillus</taxon>
    </lineage>
</organism>
<dbReference type="EMBL" id="CP095075">
    <property type="protein sequence ID" value="UOR12103.1"/>
    <property type="molecule type" value="Genomic_DNA"/>
</dbReference>
<name>A0ABY4HCH8_9BACI</name>
<gene>
    <name evidence="2" type="ORF">MUO15_00725</name>
</gene>
<keyword evidence="1" id="KW-1133">Transmembrane helix</keyword>
<feature type="transmembrane region" description="Helical" evidence="1">
    <location>
        <begin position="7"/>
        <end position="29"/>
    </location>
</feature>
<sequence>MDSIVEFISSIVLIFGWFTLTVGAIGSIVSLFLGGIWIIVPFLVGVTGIIGIWISKVLIGIID</sequence>
<dbReference type="RefSeq" id="WP_245032659.1">
    <property type="nucleotide sequence ID" value="NZ_CP095075.1"/>
</dbReference>
<evidence type="ECO:0000313" key="3">
    <source>
        <dbReference type="Proteomes" id="UP000830326"/>
    </source>
</evidence>
<feature type="transmembrane region" description="Helical" evidence="1">
    <location>
        <begin position="35"/>
        <end position="59"/>
    </location>
</feature>
<keyword evidence="1" id="KW-0812">Transmembrane</keyword>
<reference evidence="2" key="1">
    <citation type="submission" date="2022-04" db="EMBL/GenBank/DDBJ databases">
        <title>Halobacillus sp. isolated from saltern.</title>
        <authorList>
            <person name="Won M."/>
            <person name="Lee C.-M."/>
            <person name="Woen H.-Y."/>
            <person name="Kwon S.-W."/>
        </authorList>
    </citation>
    <scope>NUCLEOTIDE SEQUENCE</scope>
    <source>
        <strain evidence="2">SSHM10-5</strain>
    </source>
</reference>
<proteinExistence type="predicted"/>
<keyword evidence="1" id="KW-0472">Membrane</keyword>
<dbReference type="Proteomes" id="UP000830326">
    <property type="component" value="Chromosome"/>
</dbReference>
<evidence type="ECO:0008006" key="4">
    <source>
        <dbReference type="Google" id="ProtNLM"/>
    </source>
</evidence>